<dbReference type="Pfam" id="PF00651">
    <property type="entry name" value="BTB"/>
    <property type="match status" value="1"/>
</dbReference>
<comment type="caution">
    <text evidence="3">The sequence shown here is derived from an EMBL/GenBank/DDBJ whole genome shotgun (WGS) entry which is preliminary data.</text>
</comment>
<evidence type="ECO:0000313" key="4">
    <source>
        <dbReference type="Proteomes" id="UP001305779"/>
    </source>
</evidence>
<accession>A0ABR0E6S1</accession>
<organism evidence="3 4">
    <name type="scientific">Zasmidium cellare</name>
    <name type="common">Wine cellar mold</name>
    <name type="synonym">Racodium cellare</name>
    <dbReference type="NCBI Taxonomy" id="395010"/>
    <lineage>
        <taxon>Eukaryota</taxon>
        <taxon>Fungi</taxon>
        <taxon>Dikarya</taxon>
        <taxon>Ascomycota</taxon>
        <taxon>Pezizomycotina</taxon>
        <taxon>Dothideomycetes</taxon>
        <taxon>Dothideomycetidae</taxon>
        <taxon>Mycosphaerellales</taxon>
        <taxon>Mycosphaerellaceae</taxon>
        <taxon>Zasmidium</taxon>
    </lineage>
</organism>
<evidence type="ECO:0000256" key="1">
    <source>
        <dbReference type="SAM" id="MobiDB-lite"/>
    </source>
</evidence>
<evidence type="ECO:0000259" key="2">
    <source>
        <dbReference type="PROSITE" id="PS50097"/>
    </source>
</evidence>
<feature type="compositionally biased region" description="Acidic residues" evidence="1">
    <location>
        <begin position="369"/>
        <end position="388"/>
    </location>
</feature>
<dbReference type="Proteomes" id="UP001305779">
    <property type="component" value="Unassembled WGS sequence"/>
</dbReference>
<feature type="region of interest" description="Disordered" evidence="1">
    <location>
        <begin position="361"/>
        <end position="388"/>
    </location>
</feature>
<gene>
    <name evidence="3" type="ORF">PRZ48_011365</name>
</gene>
<name>A0ABR0E6S1_ZASCE</name>
<dbReference type="SMART" id="SM00225">
    <property type="entry name" value="BTB"/>
    <property type="match status" value="1"/>
</dbReference>
<dbReference type="InterPro" id="IPR011333">
    <property type="entry name" value="SKP1/BTB/POZ_sf"/>
</dbReference>
<feature type="compositionally biased region" description="Acidic residues" evidence="1">
    <location>
        <begin position="96"/>
        <end position="105"/>
    </location>
</feature>
<dbReference type="Gene3D" id="3.30.710.10">
    <property type="entry name" value="Potassium Channel Kv1.1, Chain A"/>
    <property type="match status" value="1"/>
</dbReference>
<keyword evidence="4" id="KW-1185">Reference proteome</keyword>
<dbReference type="EMBL" id="JAXOVC010000009">
    <property type="protein sequence ID" value="KAK4496916.1"/>
    <property type="molecule type" value="Genomic_DNA"/>
</dbReference>
<feature type="domain" description="BTB" evidence="2">
    <location>
        <begin position="14"/>
        <end position="83"/>
    </location>
</feature>
<reference evidence="3 4" key="1">
    <citation type="journal article" date="2023" name="G3 (Bethesda)">
        <title>A chromosome-level genome assembly of Zasmidium syzygii isolated from banana leaves.</title>
        <authorList>
            <person name="van Westerhoven A.C."/>
            <person name="Mehrabi R."/>
            <person name="Talebi R."/>
            <person name="Steentjes M.B.F."/>
            <person name="Corcolon B."/>
            <person name="Chong P.A."/>
            <person name="Kema G.H.J."/>
            <person name="Seidl M.F."/>
        </authorList>
    </citation>
    <scope>NUCLEOTIDE SEQUENCE [LARGE SCALE GENOMIC DNA]</scope>
    <source>
        <strain evidence="3 4">P124</strain>
    </source>
</reference>
<protein>
    <recommendedName>
        <fullName evidence="2">BTB domain-containing protein</fullName>
    </recommendedName>
</protein>
<evidence type="ECO:0000313" key="3">
    <source>
        <dbReference type="EMBL" id="KAK4496916.1"/>
    </source>
</evidence>
<dbReference type="CDD" id="cd18186">
    <property type="entry name" value="BTB_POZ_ZBTB_KLHL-like"/>
    <property type="match status" value="1"/>
</dbReference>
<sequence>MATISAAPHVLDPTITTIVVGPEKRRFAVHKSVLCHSSNYFRAAYASPMTEAKQNHFIFSDVSHVVFSRVVTWIYNGKICLNADPQDPDAYQSVEGEYDADEDGYDSDRDESAGYAADIRPGDPRVVKDVQQKVVLIGDEEEAMKELKELRSSLTGEQMLFHLVHPYATQTTKASELDAYQLRALIQLSAQEDNFDELAQKWKEILAQKESDERKQEEQDQGIDSRHDRLFMLLIRLYVLADRFDIPQLRHDTMDYLQNGVYHNPDVLPSFEAVTHAFDNLPSNSKLRLWLVHIFAYTWNPDLDSPEQVAKRESLPKDFILEVMLTNTRRLPKELEAETSPLQMDWCVYHDHTTHEEVQSCREHRGVAADEDDDEDEWCEEEDAELDE</sequence>
<feature type="region of interest" description="Disordered" evidence="1">
    <location>
        <begin position="90"/>
        <end position="121"/>
    </location>
</feature>
<dbReference type="InterPro" id="IPR000210">
    <property type="entry name" value="BTB/POZ_dom"/>
</dbReference>
<dbReference type="PROSITE" id="PS50097">
    <property type="entry name" value="BTB"/>
    <property type="match status" value="1"/>
</dbReference>
<proteinExistence type="predicted"/>
<dbReference type="SUPFAM" id="SSF54695">
    <property type="entry name" value="POZ domain"/>
    <property type="match status" value="1"/>
</dbReference>
<dbReference type="PANTHER" id="PTHR47843">
    <property type="entry name" value="BTB DOMAIN-CONTAINING PROTEIN-RELATED"/>
    <property type="match status" value="1"/>
</dbReference>
<dbReference type="PANTHER" id="PTHR47843:SF2">
    <property type="entry name" value="BTB DOMAIN-CONTAINING PROTEIN"/>
    <property type="match status" value="1"/>
</dbReference>